<dbReference type="EMBL" id="JBFCZG010000001">
    <property type="protein sequence ID" value="KAL3426855.1"/>
    <property type="molecule type" value="Genomic_DNA"/>
</dbReference>
<feature type="transmembrane region" description="Helical" evidence="2">
    <location>
        <begin position="531"/>
        <end position="550"/>
    </location>
</feature>
<keyword evidence="4" id="KW-1185">Reference proteome</keyword>
<gene>
    <name evidence="3" type="ORF">PVAG01_00364</name>
</gene>
<keyword evidence="2" id="KW-1133">Transmembrane helix</keyword>
<protein>
    <submittedName>
        <fullName evidence="3">Uncharacterized protein</fullName>
    </submittedName>
</protein>
<evidence type="ECO:0000256" key="1">
    <source>
        <dbReference type="SAM" id="MobiDB-lite"/>
    </source>
</evidence>
<keyword evidence="2" id="KW-0812">Transmembrane</keyword>
<name>A0ABR4PU33_9HELO</name>
<dbReference type="Gene3D" id="1.20.58.340">
    <property type="entry name" value="Magnesium transport protein CorA, transmembrane region"/>
    <property type="match status" value="1"/>
</dbReference>
<dbReference type="Proteomes" id="UP001629113">
    <property type="component" value="Unassembled WGS sequence"/>
</dbReference>
<evidence type="ECO:0000256" key="2">
    <source>
        <dbReference type="SAM" id="Phobius"/>
    </source>
</evidence>
<feature type="region of interest" description="Disordered" evidence="1">
    <location>
        <begin position="572"/>
        <end position="618"/>
    </location>
</feature>
<keyword evidence="2" id="KW-0472">Membrane</keyword>
<feature type="compositionally biased region" description="Acidic residues" evidence="1">
    <location>
        <begin position="585"/>
        <end position="602"/>
    </location>
</feature>
<feature type="transmembrane region" description="Helical" evidence="2">
    <location>
        <begin position="495"/>
        <end position="519"/>
    </location>
</feature>
<feature type="compositionally biased region" description="Basic and acidic residues" evidence="1">
    <location>
        <begin position="574"/>
        <end position="584"/>
    </location>
</feature>
<evidence type="ECO:0000313" key="4">
    <source>
        <dbReference type="Proteomes" id="UP001629113"/>
    </source>
</evidence>
<organism evidence="3 4">
    <name type="scientific">Phlyctema vagabunda</name>
    <dbReference type="NCBI Taxonomy" id="108571"/>
    <lineage>
        <taxon>Eukaryota</taxon>
        <taxon>Fungi</taxon>
        <taxon>Dikarya</taxon>
        <taxon>Ascomycota</taxon>
        <taxon>Pezizomycotina</taxon>
        <taxon>Leotiomycetes</taxon>
        <taxon>Helotiales</taxon>
        <taxon>Dermateaceae</taxon>
        <taxon>Phlyctema</taxon>
    </lineage>
</organism>
<reference evidence="3 4" key="1">
    <citation type="submission" date="2024-06" db="EMBL/GenBank/DDBJ databases">
        <title>Complete genome of Phlyctema vagabunda strain 19-DSS-EL-015.</title>
        <authorList>
            <person name="Fiorenzani C."/>
        </authorList>
    </citation>
    <scope>NUCLEOTIDE SEQUENCE [LARGE SCALE GENOMIC DNA]</scope>
    <source>
        <strain evidence="3 4">19-DSS-EL-015</strain>
    </source>
</reference>
<evidence type="ECO:0000313" key="3">
    <source>
        <dbReference type="EMBL" id="KAL3426855.1"/>
    </source>
</evidence>
<proteinExistence type="predicted"/>
<sequence>MTSISASDDYFKQYSFVWNPLFEERRERDYPSYNIFHVDRPRFDGSVGSIGIVPPPTETIIKRFLDFMCADDPDRFLHQRDQIAMFLKNVDIEVLRQRTVQAADKERKILLDDRNDSTVTRVNVAGACRIRKPLNVEEFYCQLRQKRYDPAASDPDAERRIIYITDIDPYCVLGLAATTPKPQVPILRSFIYKYLGCRSLIGVEIPARGFQTFALEFHLPFYAWRRTTSIAEDSRKAANGKPLRRSEEVIYLRAATQNLDLEDPFDVIYESQISILVSGLDNSFWTAHCFVDTYFRDPDGDIESVEYHCNEDLKFDPSCCGKYDANIPVWSPREYFLRALNCRMEQIKEEWNNAVHQLIQQIEPYTFSFTTEDTTIDSVNELEITQQKGFKWTIRILRQFTDLLSQAIDAWETFKAGEVRYFNLPESEQLARSLWSSYLAAIDKDVTVLKGLKRSLQHQTELFENMTNSLATHAALGASRAALQEARTTRHQSEFIRALTVVTICYLPPSLGTAIFSMQENVLGGHPKLKHWGAVVLGLIAITALLLWVISKDPRPWLWQFFTWVRMKRHKQRADRSSDQRTPEEETETESGEDDEGDEIELQEQGSGTQRPLTDEIV</sequence>
<comment type="caution">
    <text evidence="3">The sequence shown here is derived from an EMBL/GenBank/DDBJ whole genome shotgun (WGS) entry which is preliminary data.</text>
</comment>
<accession>A0ABR4PU33</accession>